<dbReference type="KEGG" id="tpal:117651047"/>
<dbReference type="RefSeq" id="XP_034250656.1">
    <property type="nucleotide sequence ID" value="XM_034394765.1"/>
</dbReference>
<name>A0A6P9A1A3_THRPL</name>
<dbReference type="InParanoid" id="A0A6P9A1A3"/>
<evidence type="ECO:0000313" key="4">
    <source>
        <dbReference type="RefSeq" id="XP_034250656.1"/>
    </source>
</evidence>
<gene>
    <name evidence="4" type="primary">LOC117651047</name>
</gene>
<organism evidence="4">
    <name type="scientific">Thrips palmi</name>
    <name type="common">Melon thrips</name>
    <dbReference type="NCBI Taxonomy" id="161013"/>
    <lineage>
        <taxon>Eukaryota</taxon>
        <taxon>Metazoa</taxon>
        <taxon>Ecdysozoa</taxon>
        <taxon>Arthropoda</taxon>
        <taxon>Hexapoda</taxon>
        <taxon>Insecta</taxon>
        <taxon>Pterygota</taxon>
        <taxon>Neoptera</taxon>
        <taxon>Paraneoptera</taxon>
        <taxon>Thysanoptera</taxon>
        <taxon>Terebrantia</taxon>
        <taxon>Thripoidea</taxon>
        <taxon>Thripidae</taxon>
        <taxon>Thrips</taxon>
    </lineage>
</organism>
<keyword evidence="2" id="KW-0732">Signal</keyword>
<feature type="chain" id="PRO_5027695427" evidence="2">
    <location>
        <begin position="18"/>
        <end position="190"/>
    </location>
</feature>
<keyword evidence="3" id="KW-1185">Reference proteome</keyword>
<evidence type="ECO:0000313" key="3">
    <source>
        <dbReference type="Proteomes" id="UP000515158"/>
    </source>
</evidence>
<feature type="signal peptide" evidence="2">
    <location>
        <begin position="1"/>
        <end position="17"/>
    </location>
</feature>
<feature type="region of interest" description="Disordered" evidence="1">
    <location>
        <begin position="169"/>
        <end position="190"/>
    </location>
</feature>
<dbReference type="OrthoDB" id="6042561at2759"/>
<dbReference type="GeneID" id="117651047"/>
<evidence type="ECO:0000256" key="2">
    <source>
        <dbReference type="SAM" id="SignalP"/>
    </source>
</evidence>
<sequence>MIAAHVLIFCIVGVAAASCLSDEPVKNKFYARFFPREFDPKHEQGYYVMPRTTAEAKADGWAAVPGLRNDATTLWARRGDYRVCLLFDKQGSVAGIQVSASKAALKKSGIPLQYDKNDYWFSQTLLGVEVYSATAYFVTTRKFGWMLCSLTGLMLRLALGAATTNSTKLRASEAPITPPPSQKKANALRV</sequence>
<proteinExistence type="predicted"/>
<dbReference type="Proteomes" id="UP000515158">
    <property type="component" value="Unplaced"/>
</dbReference>
<protein>
    <submittedName>
        <fullName evidence="4">Uncharacterized protein LOC117651047</fullName>
    </submittedName>
</protein>
<reference evidence="4" key="1">
    <citation type="submission" date="2025-08" db="UniProtKB">
        <authorList>
            <consortium name="RefSeq"/>
        </authorList>
    </citation>
    <scope>IDENTIFICATION</scope>
    <source>
        <tissue evidence="4">Total insect</tissue>
    </source>
</reference>
<dbReference type="AlphaFoldDB" id="A0A6P9A1A3"/>
<evidence type="ECO:0000256" key="1">
    <source>
        <dbReference type="SAM" id="MobiDB-lite"/>
    </source>
</evidence>
<accession>A0A6P9A1A3</accession>